<dbReference type="STRING" id="272627.CCC_01369"/>
<evidence type="ECO:0000313" key="2">
    <source>
        <dbReference type="Proteomes" id="UP000031971"/>
    </source>
</evidence>
<gene>
    <name evidence="1" type="ORF">CCC_01369</name>
</gene>
<keyword evidence="2" id="KW-1185">Reference proteome</keyword>
<evidence type="ECO:0000313" key="1">
    <source>
        <dbReference type="EMBL" id="KIL96876.1"/>
    </source>
</evidence>
<sequence length="149" mass="16830">MTTAILTQVAELPTLPTPKLKAMWRELTGTEPPPYNRTFLVKRLAYRIQELAFGGLSVQAERRLDDLVDELDGKKKPKPKDMTAPIVGTKLIREWQGVLQEVTALADGFEWQGRRYQSLSAVARAITGTRWNGPLFFGLRKHGKLEAVR</sequence>
<comment type="caution">
    <text evidence="1">The sequence shown here is derived from an EMBL/GenBank/DDBJ whole genome shotgun (WGS) entry which is preliminary data.</text>
</comment>
<accession>A0A0C2UVL3</accession>
<reference evidence="1 2" key="1">
    <citation type="submission" date="2015-01" db="EMBL/GenBank/DDBJ databases">
        <title>Genome Sequence of Magnetospirillum magnetotacticum Strain MS-1.</title>
        <authorList>
            <person name="Marinov G.K."/>
            <person name="Smalley M.D."/>
            <person name="DeSalvo G."/>
        </authorList>
    </citation>
    <scope>NUCLEOTIDE SEQUENCE [LARGE SCALE GENOMIC DNA]</scope>
    <source>
        <strain evidence="1 2">MS-1</strain>
    </source>
</reference>
<dbReference type="InterPro" id="IPR021322">
    <property type="entry name" value="DUF2924"/>
</dbReference>
<dbReference type="Pfam" id="PF11149">
    <property type="entry name" value="DUF2924"/>
    <property type="match status" value="1"/>
</dbReference>
<dbReference type="AlphaFoldDB" id="A0A0C2UVL3"/>
<organism evidence="1 2">
    <name type="scientific">Paramagnetospirillum magnetotacticum MS-1</name>
    <dbReference type="NCBI Taxonomy" id="272627"/>
    <lineage>
        <taxon>Bacteria</taxon>
        <taxon>Pseudomonadati</taxon>
        <taxon>Pseudomonadota</taxon>
        <taxon>Alphaproteobacteria</taxon>
        <taxon>Rhodospirillales</taxon>
        <taxon>Magnetospirillaceae</taxon>
        <taxon>Paramagnetospirillum</taxon>
    </lineage>
</organism>
<dbReference type="OrthoDB" id="284135at2"/>
<name>A0A0C2UVL3_PARME</name>
<dbReference type="Proteomes" id="UP000031971">
    <property type="component" value="Unassembled WGS sequence"/>
</dbReference>
<proteinExistence type="predicted"/>
<protein>
    <submittedName>
        <fullName evidence="1">Putative bacteriophage-related protein</fullName>
    </submittedName>
</protein>
<dbReference type="RefSeq" id="WP_009868645.1">
    <property type="nucleotide sequence ID" value="NZ_JXSL01000033.1"/>
</dbReference>
<dbReference type="EMBL" id="JXSL01000033">
    <property type="protein sequence ID" value="KIL96876.1"/>
    <property type="molecule type" value="Genomic_DNA"/>
</dbReference>